<keyword evidence="1" id="KW-1133">Transmembrane helix</keyword>
<evidence type="ECO:0000256" key="1">
    <source>
        <dbReference type="SAM" id="Phobius"/>
    </source>
</evidence>
<reference evidence="2 3" key="1">
    <citation type="submission" date="2015-09" db="EMBL/GenBank/DDBJ databases">
        <authorList>
            <consortium name="Pathogen Informatics"/>
        </authorList>
    </citation>
    <scope>NUCLEOTIDE SEQUENCE [LARGE SCALE GENOMIC DNA]</scope>
    <source>
        <strain evidence="2 3">2789STDY5834966</strain>
    </source>
</reference>
<accession>A0A173U1Z4</accession>
<dbReference type="Proteomes" id="UP000095390">
    <property type="component" value="Unassembled WGS sequence"/>
</dbReference>
<gene>
    <name evidence="2" type="ORF">ERS852578_02124</name>
</gene>
<dbReference type="AlphaFoldDB" id="A0A173U1Z4"/>
<keyword evidence="1" id="KW-0812">Transmembrane</keyword>
<organism evidence="2 3">
    <name type="scientific">Anaerobutyricum hallii</name>
    <dbReference type="NCBI Taxonomy" id="39488"/>
    <lineage>
        <taxon>Bacteria</taxon>
        <taxon>Bacillati</taxon>
        <taxon>Bacillota</taxon>
        <taxon>Clostridia</taxon>
        <taxon>Lachnospirales</taxon>
        <taxon>Lachnospiraceae</taxon>
        <taxon>Anaerobutyricum</taxon>
    </lineage>
</organism>
<dbReference type="EMBL" id="CYYC01000027">
    <property type="protein sequence ID" value="CUN09122.1"/>
    <property type="molecule type" value="Genomic_DNA"/>
</dbReference>
<keyword evidence="1" id="KW-0472">Membrane</keyword>
<feature type="transmembrane region" description="Helical" evidence="1">
    <location>
        <begin position="6"/>
        <end position="23"/>
    </location>
</feature>
<evidence type="ECO:0000313" key="2">
    <source>
        <dbReference type="EMBL" id="CUN09122.1"/>
    </source>
</evidence>
<proteinExistence type="predicted"/>
<evidence type="ECO:0000313" key="3">
    <source>
        <dbReference type="Proteomes" id="UP000095390"/>
    </source>
</evidence>
<protein>
    <submittedName>
        <fullName evidence="2">Uncharacterized protein</fullName>
    </submittedName>
</protein>
<name>A0A173U1Z4_9FIRM</name>
<sequence length="39" mass="4087">MSKKVSIIISVILFVILAVLLVCEKTNPGAGSALLQGIF</sequence>